<sequence>MTVSGTALNIYLQDKDSGLETVLHYYLLDDYPTLARWVSYKNSGHSILHIKRADSLQLDIPNNKEWKTLSFHGTHANEFVPSIRPIFEGIQTVSSSRGSSSPQHQPFMSLISNNFDLQHGDYFACSLIWSGSFQISIEQDQGNFLRLNAGINDQDFMYALKPAESFVTPQALLTYGNDGLASLGRNSQNVFKNYIINSRVSEPLIALNTWEMAYFKVNEEKCLKAIDKAQEIGANLLVIDDGWFEDRNSEQGQLGDWIVDKKKFPHDLKYISSRAHEKQLKFGLWVEPEMITSSSKLFQRHSDWVLGLAPDRSTLYSREQLVLDMSKKVVQDYLINTLSKLIKENDIDYLKWDFNRQLAPIFSQGKAASEQGKISYRYVPGFYTVLANLRKKFKKLIIENCASGGGRIDGGMLFYTDQTWISDLTDSVGRFRILSNMATIYPVEAFSSHFSKSPNDQDGRIILLKTRLVLSSVGSLGFELNLDHFSSNEIMQIKEFVEQYKNNYSLLHDGTYLPLISLRSRETDSIGCLLINNGKALMIYSYGATNAIHQPKYLPLKYLDTNKMYEVDGKGKASGQELNFAGITIEPKMGDFQVEEKYIKEK</sequence>
<accession>A0A8H9KI21</accession>
<gene>
    <name evidence="7" type="ORF">LHEH8_18690</name>
</gene>
<dbReference type="Pfam" id="PF02065">
    <property type="entry name" value="Melibiase"/>
    <property type="match status" value="1"/>
</dbReference>
<dbReference type="PANTHER" id="PTHR43053:SF3">
    <property type="entry name" value="ALPHA-GALACTOSIDASE C-RELATED"/>
    <property type="match status" value="1"/>
</dbReference>
<reference evidence="7" key="1">
    <citation type="submission" date="2020-07" db="EMBL/GenBank/DDBJ databases">
        <title>Draft genome sequence of Lactobacillus helveticus strain H-8.</title>
        <authorList>
            <person name="Endo A."/>
            <person name="Maeno S."/>
            <person name="Kido Y."/>
        </authorList>
    </citation>
    <scope>NUCLEOTIDE SEQUENCE</scope>
    <source>
        <strain evidence="7">H-8</strain>
    </source>
</reference>
<keyword evidence="4" id="KW-0326">Glycosidase</keyword>
<protein>
    <recommendedName>
        <fullName evidence="2">alpha-galactosidase</fullName>
        <ecNumber evidence="2">3.2.1.22</ecNumber>
    </recommendedName>
</protein>
<dbReference type="RefSeq" id="WP_201725760.1">
    <property type="nucleotide sequence ID" value="NZ_BLYO01000361.1"/>
</dbReference>
<comment type="caution">
    <text evidence="7">The sequence shown here is derived from an EMBL/GenBank/DDBJ whole genome shotgun (WGS) entry which is preliminary data.</text>
</comment>
<dbReference type="Gene3D" id="2.70.98.60">
    <property type="entry name" value="alpha-galactosidase from lactobacil brevis"/>
    <property type="match status" value="1"/>
</dbReference>
<dbReference type="PRINTS" id="PR00743">
    <property type="entry name" value="GLHYDRLASE36"/>
</dbReference>
<dbReference type="EC" id="3.2.1.22" evidence="2"/>
<proteinExistence type="predicted"/>
<name>A0A8H9KI21_LACHE</name>
<dbReference type="InterPro" id="IPR017853">
    <property type="entry name" value="GH"/>
</dbReference>
<evidence type="ECO:0000256" key="3">
    <source>
        <dbReference type="ARBA" id="ARBA00022801"/>
    </source>
</evidence>
<dbReference type="InterPro" id="IPR031704">
    <property type="entry name" value="Glyco_hydro_36_N"/>
</dbReference>
<organism evidence="7 8">
    <name type="scientific">Lactobacillus helveticus</name>
    <name type="common">Lactobacillus suntoryeus</name>
    <dbReference type="NCBI Taxonomy" id="1587"/>
    <lineage>
        <taxon>Bacteria</taxon>
        <taxon>Bacillati</taxon>
        <taxon>Bacillota</taxon>
        <taxon>Bacilli</taxon>
        <taxon>Lactobacillales</taxon>
        <taxon>Lactobacillaceae</taxon>
        <taxon>Lactobacillus</taxon>
    </lineage>
</organism>
<dbReference type="SUPFAM" id="SSF51445">
    <property type="entry name" value="(Trans)glycosidases"/>
    <property type="match status" value="1"/>
</dbReference>
<dbReference type="InterPro" id="IPR050985">
    <property type="entry name" value="Alpha-glycosidase_related"/>
</dbReference>
<comment type="catalytic activity">
    <reaction evidence="1">
        <text>Hydrolysis of terminal, non-reducing alpha-D-galactose residues in alpha-D-galactosides, including galactose oligosaccharides, galactomannans and galactolipids.</text>
        <dbReference type="EC" id="3.2.1.22"/>
    </reaction>
</comment>
<dbReference type="AlphaFoldDB" id="A0A8H9KI21"/>
<dbReference type="InterPro" id="IPR013785">
    <property type="entry name" value="Aldolase_TIM"/>
</dbReference>
<dbReference type="Gene3D" id="3.20.20.70">
    <property type="entry name" value="Aldolase class I"/>
    <property type="match status" value="1"/>
</dbReference>
<evidence type="ECO:0000259" key="6">
    <source>
        <dbReference type="Pfam" id="PF16875"/>
    </source>
</evidence>
<evidence type="ECO:0000256" key="4">
    <source>
        <dbReference type="ARBA" id="ARBA00023295"/>
    </source>
</evidence>
<keyword evidence="3" id="KW-0378">Hydrolase</keyword>
<evidence type="ECO:0000313" key="7">
    <source>
        <dbReference type="EMBL" id="GFP00114.1"/>
    </source>
</evidence>
<dbReference type="InterPro" id="IPR038417">
    <property type="entry name" value="Alpga-gal_N_sf"/>
</dbReference>
<dbReference type="Proteomes" id="UP000618094">
    <property type="component" value="Unassembled WGS sequence"/>
</dbReference>
<dbReference type="InterPro" id="IPR031705">
    <property type="entry name" value="Glyco_hydro_36_C"/>
</dbReference>
<feature type="domain" description="Glycosyl hydrolase family 36 N-terminal" evidence="6">
    <location>
        <begin position="6"/>
        <end position="161"/>
    </location>
</feature>
<dbReference type="Pfam" id="PF16875">
    <property type="entry name" value="Glyco_hydro_36N"/>
    <property type="match status" value="1"/>
</dbReference>
<evidence type="ECO:0000256" key="2">
    <source>
        <dbReference type="ARBA" id="ARBA00012755"/>
    </source>
</evidence>
<evidence type="ECO:0000313" key="8">
    <source>
        <dbReference type="Proteomes" id="UP000618094"/>
    </source>
</evidence>
<dbReference type="InterPro" id="IPR013780">
    <property type="entry name" value="Glyco_hydro_b"/>
</dbReference>
<dbReference type="GO" id="GO:0004557">
    <property type="term" value="F:alpha-galactosidase activity"/>
    <property type="evidence" value="ECO:0007669"/>
    <property type="project" value="UniProtKB-EC"/>
</dbReference>
<dbReference type="EMBL" id="BLYO01000361">
    <property type="protein sequence ID" value="GFP00114.1"/>
    <property type="molecule type" value="Genomic_DNA"/>
</dbReference>
<dbReference type="FunFam" id="3.20.20.70:FF:000118">
    <property type="entry name" value="Alpha-galactosidase"/>
    <property type="match status" value="1"/>
</dbReference>
<dbReference type="Gene3D" id="2.60.40.1180">
    <property type="entry name" value="Golgi alpha-mannosidase II"/>
    <property type="match status" value="1"/>
</dbReference>
<evidence type="ECO:0000256" key="1">
    <source>
        <dbReference type="ARBA" id="ARBA00001255"/>
    </source>
</evidence>
<dbReference type="PANTHER" id="PTHR43053">
    <property type="entry name" value="GLYCOSIDASE FAMILY 31"/>
    <property type="match status" value="1"/>
</dbReference>
<dbReference type="InterPro" id="IPR002252">
    <property type="entry name" value="Glyco_hydro_36"/>
</dbReference>
<evidence type="ECO:0000259" key="5">
    <source>
        <dbReference type="Pfam" id="PF16874"/>
    </source>
</evidence>
<dbReference type="CDD" id="cd14791">
    <property type="entry name" value="GH36"/>
    <property type="match status" value="1"/>
</dbReference>
<dbReference type="Pfam" id="PF16874">
    <property type="entry name" value="Glyco_hydro_36C"/>
    <property type="match status" value="1"/>
</dbReference>
<dbReference type="GO" id="GO:0016052">
    <property type="term" value="P:carbohydrate catabolic process"/>
    <property type="evidence" value="ECO:0007669"/>
    <property type="project" value="InterPro"/>
</dbReference>
<feature type="domain" description="Glycosyl hydrolase family 36 C-terminal" evidence="5">
    <location>
        <begin position="534"/>
        <end position="593"/>
    </location>
</feature>